<proteinExistence type="predicted"/>
<dbReference type="STRING" id="1111728.GCA_000427805_00377"/>
<dbReference type="OrthoDB" id="6434096at2"/>
<dbReference type="Proteomes" id="UP000224974">
    <property type="component" value="Unassembled WGS sequence"/>
</dbReference>
<organism evidence="1 2">
    <name type="scientific">Budvicia aquatica</name>
    <dbReference type="NCBI Taxonomy" id="82979"/>
    <lineage>
        <taxon>Bacteria</taxon>
        <taxon>Pseudomonadati</taxon>
        <taxon>Pseudomonadota</taxon>
        <taxon>Gammaproteobacteria</taxon>
        <taxon>Enterobacterales</taxon>
        <taxon>Budviciaceae</taxon>
        <taxon>Budvicia</taxon>
    </lineage>
</organism>
<evidence type="ECO:0000313" key="1">
    <source>
        <dbReference type="EMBL" id="PHI29490.1"/>
    </source>
</evidence>
<sequence length="193" mass="21204">MNNLIKFPKQKPQSLITATPNGLHINGRMVSYTEAIEQLDRGDYDSAPQAGRDLIWQVREGVKKRYFKPTDSHTLILYRWAVADMFYTEQENENGTHECDNGDVGAIYIGEHGGMAIYRLTERLAIANNIEGALIEKYGADQGTRNAISFYISMIDAGTGSLSGVGSELLTSLHDGFIQNLNANGLPTAPAAH</sequence>
<dbReference type="RefSeq" id="WP_029092997.1">
    <property type="nucleotide sequence ID" value="NZ_PDDX01000001.1"/>
</dbReference>
<protein>
    <submittedName>
        <fullName evidence="1">Uncharacterized protein</fullName>
    </submittedName>
</protein>
<dbReference type="AlphaFoldDB" id="A0A2C6BZD6"/>
<comment type="caution">
    <text evidence="1">The sequence shown here is derived from an EMBL/GenBank/DDBJ whole genome shotgun (WGS) entry which is preliminary data.</text>
</comment>
<evidence type="ECO:0000313" key="2">
    <source>
        <dbReference type="Proteomes" id="UP000224974"/>
    </source>
</evidence>
<gene>
    <name evidence="1" type="ORF">CRN84_09195</name>
</gene>
<name>A0A2C6BZD6_9GAMM</name>
<accession>A0A2C6BZD6</accession>
<keyword evidence="2" id="KW-1185">Reference proteome</keyword>
<reference evidence="2" key="1">
    <citation type="submission" date="2017-09" db="EMBL/GenBank/DDBJ databases">
        <title>FDA dAtabase for Regulatory Grade micrObial Sequences (FDA-ARGOS): Supporting development and validation of Infectious Disease Dx tests.</title>
        <authorList>
            <person name="Minogue T."/>
            <person name="Wolcott M."/>
            <person name="Wasieloski L."/>
            <person name="Aguilar W."/>
            <person name="Moore D."/>
            <person name="Tallon L."/>
            <person name="Sadzewicz L."/>
            <person name="Ott S."/>
            <person name="Zhao X."/>
            <person name="Nagaraj S."/>
            <person name="Vavikolanu K."/>
            <person name="Aluvathingal J."/>
            <person name="Nadendla S."/>
            <person name="Sichtig H."/>
        </authorList>
    </citation>
    <scope>NUCLEOTIDE SEQUENCE [LARGE SCALE GENOMIC DNA]</scope>
    <source>
        <strain evidence="2">FDAARGOS_387</strain>
    </source>
</reference>
<dbReference type="EMBL" id="PDDX01000001">
    <property type="protein sequence ID" value="PHI29490.1"/>
    <property type="molecule type" value="Genomic_DNA"/>
</dbReference>